<dbReference type="HOGENOM" id="CLU_067698_2_0_1"/>
<dbReference type="Gramene" id="ABP00317">
    <property type="protein sequence ID" value="ABP00317"/>
    <property type="gene ID" value="OSTLU_28123"/>
</dbReference>
<dbReference type="RefSeq" id="XP_001422023.1">
    <property type="nucleotide sequence ID" value="XM_001421986.1"/>
</dbReference>
<gene>
    <name evidence="2" type="ORF">OSTLU_28123</name>
</gene>
<dbReference type="Pfam" id="PF06080">
    <property type="entry name" value="DUF938"/>
    <property type="match status" value="1"/>
</dbReference>
<dbReference type="EMBL" id="CP000596">
    <property type="protein sequence ID" value="ABP00317.1"/>
    <property type="molecule type" value="Genomic_DNA"/>
</dbReference>
<dbReference type="GeneID" id="5005925"/>
<accession>A4S993</accession>
<dbReference type="eggNOG" id="ENOG502QVX9">
    <property type="taxonomic scope" value="Eukaryota"/>
</dbReference>
<dbReference type="Proteomes" id="UP000001568">
    <property type="component" value="Chromosome 16"/>
</dbReference>
<dbReference type="OMA" id="YLYGPYK"/>
<sequence>MTRGAERFNIAVSATAAQRNKAHVARVVDAFVRSSSAGREKKFELLELGCGVGAHAAEILRASGAACLKRYYPTDVCDHDGSFAAVMENCADAGASGTCAAPRTMDATTMADVVEAESLDGVLMVNVAHISSRAATLGMFAGSAKALRKGGLVFVYGPFKVGGEFRSEGDARFDASLRLKDPENFGLVDLEWMDEQARSVGLTPASVDGMKSPVEMPANNLTLVYAK</sequence>
<dbReference type="InterPro" id="IPR029063">
    <property type="entry name" value="SAM-dependent_MTases_sf"/>
</dbReference>
<dbReference type="AlphaFoldDB" id="A4S993"/>
<dbReference type="PANTHER" id="PTHR20974">
    <property type="entry name" value="UPF0585 PROTEIN CG18661"/>
    <property type="match status" value="1"/>
</dbReference>
<evidence type="ECO:0008006" key="4">
    <source>
        <dbReference type="Google" id="ProtNLM"/>
    </source>
</evidence>
<evidence type="ECO:0000256" key="1">
    <source>
        <dbReference type="ARBA" id="ARBA00008308"/>
    </source>
</evidence>
<keyword evidence="3" id="KW-1185">Reference proteome</keyword>
<dbReference type="KEGG" id="olu:OSTLU_28123"/>
<reference evidence="2 3" key="1">
    <citation type="journal article" date="2007" name="Proc. Natl. Acad. Sci. U.S.A.">
        <title>The tiny eukaryote Ostreococcus provides genomic insights into the paradox of plankton speciation.</title>
        <authorList>
            <person name="Palenik B."/>
            <person name="Grimwood J."/>
            <person name="Aerts A."/>
            <person name="Rouze P."/>
            <person name="Salamov A."/>
            <person name="Putnam N."/>
            <person name="Dupont C."/>
            <person name="Jorgensen R."/>
            <person name="Derelle E."/>
            <person name="Rombauts S."/>
            <person name="Zhou K."/>
            <person name="Otillar R."/>
            <person name="Merchant S.S."/>
            <person name="Podell S."/>
            <person name="Gaasterland T."/>
            <person name="Napoli C."/>
            <person name="Gendler K."/>
            <person name="Manuell A."/>
            <person name="Tai V."/>
            <person name="Vallon O."/>
            <person name="Piganeau G."/>
            <person name="Jancek S."/>
            <person name="Heijde M."/>
            <person name="Jabbari K."/>
            <person name="Bowler C."/>
            <person name="Lohr M."/>
            <person name="Robbens S."/>
            <person name="Werner G."/>
            <person name="Dubchak I."/>
            <person name="Pazour G.J."/>
            <person name="Ren Q."/>
            <person name="Paulsen I."/>
            <person name="Delwiche C."/>
            <person name="Schmutz J."/>
            <person name="Rokhsar D."/>
            <person name="Van de Peer Y."/>
            <person name="Moreau H."/>
            <person name="Grigoriev I.V."/>
        </authorList>
    </citation>
    <scope>NUCLEOTIDE SEQUENCE [LARGE SCALE GENOMIC DNA]</scope>
    <source>
        <strain evidence="2 3">CCE9901</strain>
    </source>
</reference>
<protein>
    <recommendedName>
        <fullName evidence="4">Methyltransferase domain-containing protein</fullName>
    </recommendedName>
</protein>
<dbReference type="InterPro" id="IPR010342">
    <property type="entry name" value="DUF938"/>
</dbReference>
<dbReference type="OrthoDB" id="10258744at2759"/>
<evidence type="ECO:0000313" key="3">
    <source>
        <dbReference type="Proteomes" id="UP000001568"/>
    </source>
</evidence>
<dbReference type="Gene3D" id="3.40.50.150">
    <property type="entry name" value="Vaccinia Virus protein VP39"/>
    <property type="match status" value="1"/>
</dbReference>
<comment type="similarity">
    <text evidence="1">Belongs to the UPF0585 family.</text>
</comment>
<name>A4S993_OSTLU</name>
<organism evidence="2 3">
    <name type="scientific">Ostreococcus lucimarinus (strain CCE9901)</name>
    <dbReference type="NCBI Taxonomy" id="436017"/>
    <lineage>
        <taxon>Eukaryota</taxon>
        <taxon>Viridiplantae</taxon>
        <taxon>Chlorophyta</taxon>
        <taxon>Mamiellophyceae</taxon>
        <taxon>Mamiellales</taxon>
        <taxon>Bathycoccaceae</taxon>
        <taxon>Ostreococcus</taxon>
    </lineage>
</organism>
<dbReference type="PANTHER" id="PTHR20974:SF0">
    <property type="entry name" value="UPF0585 PROTEIN CG18661"/>
    <property type="match status" value="1"/>
</dbReference>
<evidence type="ECO:0000313" key="2">
    <source>
        <dbReference type="EMBL" id="ABP00317.1"/>
    </source>
</evidence>
<proteinExistence type="inferred from homology"/>
<dbReference type="SUPFAM" id="SSF53335">
    <property type="entry name" value="S-adenosyl-L-methionine-dependent methyltransferases"/>
    <property type="match status" value="1"/>
</dbReference>